<evidence type="ECO:0000256" key="10">
    <source>
        <dbReference type="SAM" id="Phobius"/>
    </source>
</evidence>
<dbReference type="EMBL" id="CP001390">
    <property type="protein sequence ID" value="ACM18700.1"/>
    <property type="molecule type" value="Genomic_DNA"/>
</dbReference>
<evidence type="ECO:0000256" key="6">
    <source>
        <dbReference type="ARBA" id="ARBA00022692"/>
    </source>
</evidence>
<comment type="subcellular location">
    <subcellularLocation>
        <location evidence="1">Endoplasmic reticulum membrane</location>
        <topology evidence="1">Multi-pass membrane protein</topology>
    </subcellularLocation>
</comment>
<keyword evidence="7" id="KW-0256">Endoplasmic reticulum</keyword>
<evidence type="ECO:0000256" key="1">
    <source>
        <dbReference type="ARBA" id="ARBA00004477"/>
    </source>
</evidence>
<dbReference type="InterPro" id="IPR007315">
    <property type="entry name" value="PIG-V/Gpi18"/>
</dbReference>
<feature type="transmembrane region" description="Helical" evidence="10">
    <location>
        <begin position="141"/>
        <end position="164"/>
    </location>
</feature>
<accession>B9M9E2</accession>
<reference evidence="11 12" key="1">
    <citation type="submission" date="2009-01" db="EMBL/GenBank/DDBJ databases">
        <title>Complete sequence of Geobacter sp. FRC-32.</title>
        <authorList>
            <consortium name="US DOE Joint Genome Institute"/>
            <person name="Lucas S."/>
            <person name="Copeland A."/>
            <person name="Lapidus A."/>
            <person name="Glavina del Rio T."/>
            <person name="Dalin E."/>
            <person name="Tice H."/>
            <person name="Bruce D."/>
            <person name="Goodwin L."/>
            <person name="Pitluck S."/>
            <person name="Saunders E."/>
            <person name="Brettin T."/>
            <person name="Detter J.C."/>
            <person name="Han C."/>
            <person name="Larimer F."/>
            <person name="Land M."/>
            <person name="Hauser L."/>
            <person name="Kyrpides N."/>
            <person name="Ovchinnikova G."/>
            <person name="Kostka J."/>
            <person name="Richardson P."/>
        </authorList>
    </citation>
    <scope>NUCLEOTIDE SEQUENCE [LARGE SCALE GENOMIC DNA]</scope>
    <source>
        <strain evidence="12">DSM 22248 / JCM 15807 / FRC-32</strain>
    </source>
</reference>
<dbReference type="PANTHER" id="PTHR12468">
    <property type="entry name" value="GPI MANNOSYLTRANSFERASE 2"/>
    <property type="match status" value="1"/>
</dbReference>
<keyword evidence="9 10" id="KW-0472">Membrane</keyword>
<dbReference type="AlphaFoldDB" id="B9M9E2"/>
<keyword evidence="5" id="KW-0808">Transferase</keyword>
<feature type="transmembrane region" description="Helical" evidence="10">
    <location>
        <begin position="12"/>
        <end position="30"/>
    </location>
</feature>
<organism evidence="11 12">
    <name type="scientific">Geotalea daltonii (strain DSM 22248 / JCM 15807 / FRC-32)</name>
    <name type="common">Geobacter daltonii</name>
    <dbReference type="NCBI Taxonomy" id="316067"/>
    <lineage>
        <taxon>Bacteria</taxon>
        <taxon>Pseudomonadati</taxon>
        <taxon>Thermodesulfobacteriota</taxon>
        <taxon>Desulfuromonadia</taxon>
        <taxon>Geobacterales</taxon>
        <taxon>Geobacteraceae</taxon>
        <taxon>Geotalea</taxon>
    </lineage>
</organism>
<dbReference type="GO" id="GO:0016020">
    <property type="term" value="C:membrane"/>
    <property type="evidence" value="ECO:0007669"/>
    <property type="project" value="GOC"/>
</dbReference>
<feature type="transmembrane region" description="Helical" evidence="10">
    <location>
        <begin position="116"/>
        <end position="135"/>
    </location>
</feature>
<keyword evidence="4" id="KW-0328">Glycosyltransferase</keyword>
<keyword evidence="6 10" id="KW-0812">Transmembrane</keyword>
<evidence type="ECO:0000256" key="5">
    <source>
        <dbReference type="ARBA" id="ARBA00022679"/>
    </source>
</evidence>
<proteinExistence type="predicted"/>
<evidence type="ECO:0008006" key="13">
    <source>
        <dbReference type="Google" id="ProtNLM"/>
    </source>
</evidence>
<evidence type="ECO:0000313" key="11">
    <source>
        <dbReference type="EMBL" id="ACM18700.1"/>
    </source>
</evidence>
<dbReference type="GO" id="GO:0000009">
    <property type="term" value="F:alpha-1,6-mannosyltransferase activity"/>
    <property type="evidence" value="ECO:0007669"/>
    <property type="project" value="InterPro"/>
</dbReference>
<evidence type="ECO:0000313" key="12">
    <source>
        <dbReference type="Proteomes" id="UP000007721"/>
    </source>
</evidence>
<evidence type="ECO:0000256" key="3">
    <source>
        <dbReference type="ARBA" id="ARBA00022502"/>
    </source>
</evidence>
<evidence type="ECO:0000256" key="9">
    <source>
        <dbReference type="ARBA" id="ARBA00023136"/>
    </source>
</evidence>
<dbReference type="KEGG" id="geo:Geob_0329"/>
<dbReference type="PANTHER" id="PTHR12468:SF2">
    <property type="entry name" value="GPI MANNOSYLTRANSFERASE 2"/>
    <property type="match status" value="1"/>
</dbReference>
<keyword evidence="3" id="KW-0337">GPI-anchor biosynthesis</keyword>
<dbReference type="OrthoDB" id="573863at2"/>
<dbReference type="eggNOG" id="COG5542">
    <property type="taxonomic scope" value="Bacteria"/>
</dbReference>
<protein>
    <recommendedName>
        <fullName evidence="13">Glycosyltransferase RgtA/B/C/D-like domain-containing protein</fullName>
    </recommendedName>
</protein>
<dbReference type="Proteomes" id="UP000007721">
    <property type="component" value="Chromosome"/>
</dbReference>
<dbReference type="GO" id="GO:0004376">
    <property type="term" value="F:GPI mannosyltransferase activity"/>
    <property type="evidence" value="ECO:0007669"/>
    <property type="project" value="InterPro"/>
</dbReference>
<comment type="pathway">
    <text evidence="2">Glycolipid biosynthesis; glycosylphosphatidylinositol-anchor biosynthesis.</text>
</comment>
<evidence type="ECO:0000256" key="7">
    <source>
        <dbReference type="ARBA" id="ARBA00022824"/>
    </source>
</evidence>
<feature type="transmembrane region" description="Helical" evidence="10">
    <location>
        <begin position="266"/>
        <end position="290"/>
    </location>
</feature>
<dbReference type="Pfam" id="PF04188">
    <property type="entry name" value="Mannosyl_trans2"/>
    <property type="match status" value="1"/>
</dbReference>
<dbReference type="GO" id="GO:0031501">
    <property type="term" value="C:mannosyltransferase complex"/>
    <property type="evidence" value="ECO:0007669"/>
    <property type="project" value="TreeGrafter"/>
</dbReference>
<dbReference type="UniPathway" id="UPA00196"/>
<keyword evidence="12" id="KW-1185">Reference proteome</keyword>
<evidence type="ECO:0000256" key="8">
    <source>
        <dbReference type="ARBA" id="ARBA00022989"/>
    </source>
</evidence>
<evidence type="ECO:0000256" key="4">
    <source>
        <dbReference type="ARBA" id="ARBA00022676"/>
    </source>
</evidence>
<feature type="transmembrane region" description="Helical" evidence="10">
    <location>
        <begin position="350"/>
        <end position="367"/>
    </location>
</feature>
<feature type="transmembrane region" description="Helical" evidence="10">
    <location>
        <begin position="217"/>
        <end position="245"/>
    </location>
</feature>
<feature type="transmembrane region" description="Helical" evidence="10">
    <location>
        <begin position="323"/>
        <end position="343"/>
    </location>
</feature>
<dbReference type="HOGENOM" id="CLU_655151_0_0_7"/>
<feature type="transmembrane region" description="Helical" evidence="10">
    <location>
        <begin position="176"/>
        <end position="197"/>
    </location>
</feature>
<name>B9M9E2_GEODF</name>
<gene>
    <name evidence="11" type="ordered locus">Geob_0329</name>
</gene>
<feature type="transmembrane region" description="Helical" evidence="10">
    <location>
        <begin position="396"/>
        <end position="418"/>
    </location>
</feature>
<sequence>MRLITEYRPIFLTWLVWVFLMLILVPYLGARFTLVAPDRTLAWTAAATMPESQTRHTYLTGAFLNGHVAWDSEYYLSIAVAGYDDPAMRAIPPDFNWKNQVIRTLAEKPSWTSMNYAFFPGYPMLIRIFMTPFLLLGMEELAAATSAGVLVSLGGTLAAMLALYRLGRDMLDRDAGIRASFYLLIAPASMFMAMVYTEGLFLALSFSALMFARERRFVPAGILAFLATFTKAGGVLLLLPLFLYWYGSDGRRAIFQMGKGRHLRDFAFMLAPALAYGIFTLTMSSQFHFIESNYFNRNLLNIQGTLAAWKEAVGLMATNPQSLAYYTVELACLTAGIASLVWMFRHDKVLTLYSAAILLFSLTSGAAQGMHRYVLALPSFFLAPAALGQHKSFDRAWIMLNLPFMIILLTTFVFNQWAG</sequence>
<dbReference type="GO" id="GO:0006506">
    <property type="term" value="P:GPI anchor biosynthetic process"/>
    <property type="evidence" value="ECO:0007669"/>
    <property type="project" value="UniProtKB-UniPathway"/>
</dbReference>
<evidence type="ECO:0000256" key="2">
    <source>
        <dbReference type="ARBA" id="ARBA00004687"/>
    </source>
</evidence>
<keyword evidence="8 10" id="KW-1133">Transmembrane helix</keyword>